<organism evidence="1 2">
    <name type="scientific">Apatococcus fuscideae</name>
    <dbReference type="NCBI Taxonomy" id="2026836"/>
    <lineage>
        <taxon>Eukaryota</taxon>
        <taxon>Viridiplantae</taxon>
        <taxon>Chlorophyta</taxon>
        <taxon>core chlorophytes</taxon>
        <taxon>Trebouxiophyceae</taxon>
        <taxon>Chlorellales</taxon>
        <taxon>Chlorellaceae</taxon>
        <taxon>Apatococcus</taxon>
    </lineage>
</organism>
<evidence type="ECO:0000313" key="1">
    <source>
        <dbReference type="EMBL" id="KAK9867563.1"/>
    </source>
</evidence>
<dbReference type="AlphaFoldDB" id="A0AAW1TDU7"/>
<sequence>MHCLGFLGQRRIYSVDLRGQPIAGVSVLRDLAQNFRSRPACQPSLCLRIWPASVGQHLLLLIQQTGLQQHRGREGPAEQHSAAIPLASLAALGASMKSQGTGLPSQQKPSGTRISCYQQGRNSCCLGVYYLLLFGCPTPSSGQQQARQLIEDLPPWLQLN</sequence>
<gene>
    <name evidence="1" type="ORF">WJX84_002669</name>
</gene>
<keyword evidence="2" id="KW-1185">Reference proteome</keyword>
<dbReference type="EMBL" id="JALJOV010000078">
    <property type="protein sequence ID" value="KAK9867563.1"/>
    <property type="molecule type" value="Genomic_DNA"/>
</dbReference>
<protein>
    <submittedName>
        <fullName evidence="1">Uncharacterized protein</fullName>
    </submittedName>
</protein>
<reference evidence="1 2" key="1">
    <citation type="journal article" date="2024" name="Nat. Commun.">
        <title>Phylogenomics reveals the evolutionary origins of lichenization in chlorophyte algae.</title>
        <authorList>
            <person name="Puginier C."/>
            <person name="Libourel C."/>
            <person name="Otte J."/>
            <person name="Skaloud P."/>
            <person name="Haon M."/>
            <person name="Grisel S."/>
            <person name="Petersen M."/>
            <person name="Berrin J.G."/>
            <person name="Delaux P.M."/>
            <person name="Dal Grande F."/>
            <person name="Keller J."/>
        </authorList>
    </citation>
    <scope>NUCLEOTIDE SEQUENCE [LARGE SCALE GENOMIC DNA]</scope>
    <source>
        <strain evidence="1 2">SAG 2523</strain>
    </source>
</reference>
<name>A0AAW1TDU7_9CHLO</name>
<evidence type="ECO:0000313" key="2">
    <source>
        <dbReference type="Proteomes" id="UP001485043"/>
    </source>
</evidence>
<accession>A0AAW1TDU7</accession>
<proteinExistence type="predicted"/>
<dbReference type="Proteomes" id="UP001485043">
    <property type="component" value="Unassembled WGS sequence"/>
</dbReference>
<comment type="caution">
    <text evidence="1">The sequence shown here is derived from an EMBL/GenBank/DDBJ whole genome shotgun (WGS) entry which is preliminary data.</text>
</comment>